<evidence type="ECO:0000256" key="3">
    <source>
        <dbReference type="ARBA" id="ARBA00022827"/>
    </source>
</evidence>
<evidence type="ECO:0000313" key="9">
    <source>
        <dbReference type="Proteomes" id="UP000295192"/>
    </source>
</evidence>
<dbReference type="Pfam" id="PF00667">
    <property type="entry name" value="FAD_binding_1"/>
    <property type="match status" value="1"/>
</dbReference>
<dbReference type="InterPro" id="IPR039261">
    <property type="entry name" value="FNR_nucleotide-bd"/>
</dbReference>
<dbReference type="GO" id="GO:0005829">
    <property type="term" value="C:cytosol"/>
    <property type="evidence" value="ECO:0007669"/>
    <property type="project" value="TreeGrafter"/>
</dbReference>
<dbReference type="PANTHER" id="PTHR19384">
    <property type="entry name" value="NITRIC OXIDE SYNTHASE-RELATED"/>
    <property type="match status" value="1"/>
</dbReference>
<protein>
    <recommendedName>
        <fullName evidence="6">Methionine synthase reductase</fullName>
        <ecNumber evidence="5">1.16.1.8</ecNumber>
    </recommendedName>
</protein>
<keyword evidence="4" id="KW-0560">Oxidoreductase</keyword>
<dbReference type="EMBL" id="LSRL02000029">
    <property type="protein sequence ID" value="TDG48856.1"/>
    <property type="molecule type" value="Genomic_DNA"/>
</dbReference>
<proteinExistence type="predicted"/>
<dbReference type="KEGG" id="dnv:108653072"/>
<dbReference type="OrthoDB" id="1856718at2759"/>
<dbReference type="Proteomes" id="UP000295192">
    <property type="component" value="Unassembled WGS sequence"/>
</dbReference>
<evidence type="ECO:0000256" key="2">
    <source>
        <dbReference type="ARBA" id="ARBA00022630"/>
    </source>
</evidence>
<sequence length="473" mass="52419">MVGVDHLDSADALHIDAYTLTEYVPAKPLESNLEIVFSNTEQTSITPQHNPCGQLNCGSALKFPFARADYAPVAVLITDAQELVAADASTSTKRVVELTLNTASLGALDYDPGDTVAILPNNSPQTVALILQRLNLTQQADSSCHVSLALNCAKKSAKVPVHIPSPTTPREILTYCVSVRSVLQKQFLSALASCTSDLKECSFLASLSSKQGSVHYQTLILERGLCLLDLLELCSSCQPTLALLVEHLPRLLPRPYSIANSPLEGSDQLRIIYSIRADKPGVTTSMLETMVGQHQEQKKPVQLYIYPRLQNTFRYTDEELGSNQILIAVGTGLAPFLGFLAHKELRRQRSTGQTWLYAGAKTPQAMLKHEQLLDWQKSSIIQRLRLCYSRTSMNDQPKYVQQLLEQDAEQLVELLQQPTTVLYVCADGAQISKSINESLRCCLQQALNLNETEATQHLKELRAQGKYREDIWL</sequence>
<dbReference type="AlphaFoldDB" id="A0A484BJ15"/>
<dbReference type="InterPro" id="IPR017938">
    <property type="entry name" value="Riboflavin_synthase-like_b-brl"/>
</dbReference>
<dbReference type="InterPro" id="IPR001433">
    <property type="entry name" value="OxRdtase_FAD/NAD-bd"/>
</dbReference>
<evidence type="ECO:0000313" key="8">
    <source>
        <dbReference type="EMBL" id="TDG48856.1"/>
    </source>
</evidence>
<keyword evidence="3" id="KW-0274">FAD</keyword>
<evidence type="ECO:0000259" key="7">
    <source>
        <dbReference type="PROSITE" id="PS51384"/>
    </source>
</evidence>
<dbReference type="GO" id="GO:0030586">
    <property type="term" value="F:[methionine synthase] reductase (NADPH) activity"/>
    <property type="evidence" value="ECO:0007669"/>
    <property type="project" value="UniProtKB-EC"/>
</dbReference>
<dbReference type="GO" id="GO:0010181">
    <property type="term" value="F:FMN binding"/>
    <property type="evidence" value="ECO:0007669"/>
    <property type="project" value="TreeGrafter"/>
</dbReference>
<dbReference type="Gene3D" id="3.40.50.80">
    <property type="entry name" value="Nucleotide-binding domain of ferredoxin-NADP reductase (FNR) module"/>
    <property type="match status" value="1"/>
</dbReference>
<keyword evidence="2" id="KW-0285">Flavoprotein</keyword>
<dbReference type="InterPro" id="IPR023173">
    <property type="entry name" value="NADPH_Cyt_P450_Rdtase_alpha"/>
</dbReference>
<gene>
    <name evidence="8" type="ORF">AWZ03_004759</name>
</gene>
<dbReference type="GO" id="GO:0050660">
    <property type="term" value="F:flavin adenine dinucleotide binding"/>
    <property type="evidence" value="ECO:0007669"/>
    <property type="project" value="TreeGrafter"/>
</dbReference>
<feature type="domain" description="FAD-binding FR-type" evidence="7">
    <location>
        <begin position="70"/>
        <end position="316"/>
    </location>
</feature>
<dbReference type="InterPro" id="IPR003097">
    <property type="entry name" value="CysJ-like_FAD-binding"/>
</dbReference>
<dbReference type="PANTHER" id="PTHR19384:SF84">
    <property type="entry name" value="METHIONINE SYNTHASE REDUCTASE"/>
    <property type="match status" value="1"/>
</dbReference>
<dbReference type="EC" id="1.16.1.8" evidence="5"/>
<dbReference type="FunFam" id="1.20.990.10:FF:000007">
    <property type="entry name" value="Methionine synthase reductase"/>
    <property type="match status" value="1"/>
</dbReference>
<dbReference type="PROSITE" id="PS51384">
    <property type="entry name" value="FAD_FR"/>
    <property type="match status" value="1"/>
</dbReference>
<name>A0A484BJ15_DRONA</name>
<keyword evidence="9" id="KW-1185">Reference proteome</keyword>
<dbReference type="GO" id="GO:0050667">
    <property type="term" value="P:homocysteine metabolic process"/>
    <property type="evidence" value="ECO:0007669"/>
    <property type="project" value="TreeGrafter"/>
</dbReference>
<evidence type="ECO:0000256" key="6">
    <source>
        <dbReference type="ARBA" id="ARBA00040659"/>
    </source>
</evidence>
<dbReference type="SUPFAM" id="SSF63380">
    <property type="entry name" value="Riboflavin synthase domain-like"/>
    <property type="match status" value="1"/>
</dbReference>
<dbReference type="Pfam" id="PF00175">
    <property type="entry name" value="NAD_binding_1"/>
    <property type="match status" value="1"/>
</dbReference>
<dbReference type="PRINTS" id="PR00371">
    <property type="entry name" value="FPNCR"/>
</dbReference>
<dbReference type="Gene3D" id="2.40.30.10">
    <property type="entry name" value="Translation factors"/>
    <property type="match status" value="1"/>
</dbReference>
<organism evidence="8 9">
    <name type="scientific">Drosophila navojoa</name>
    <name type="common">Fruit fly</name>
    <dbReference type="NCBI Taxonomy" id="7232"/>
    <lineage>
        <taxon>Eukaryota</taxon>
        <taxon>Metazoa</taxon>
        <taxon>Ecdysozoa</taxon>
        <taxon>Arthropoda</taxon>
        <taxon>Hexapoda</taxon>
        <taxon>Insecta</taxon>
        <taxon>Pterygota</taxon>
        <taxon>Neoptera</taxon>
        <taxon>Endopterygota</taxon>
        <taxon>Diptera</taxon>
        <taxon>Brachycera</taxon>
        <taxon>Muscomorpha</taxon>
        <taxon>Ephydroidea</taxon>
        <taxon>Drosophilidae</taxon>
        <taxon>Drosophila</taxon>
    </lineage>
</organism>
<reference evidence="8 9" key="1">
    <citation type="journal article" date="2019" name="J. Hered.">
        <title>An Improved Genome Assembly for Drosophila navojoa, the Basal Species in the mojavensis Cluster.</title>
        <authorList>
            <person name="Vanderlinde T."/>
            <person name="Dupim E.G."/>
            <person name="Nazario-Yepiz N.O."/>
            <person name="Carvalho A.B."/>
        </authorList>
    </citation>
    <scope>NUCLEOTIDE SEQUENCE [LARGE SCALE GENOMIC DNA]</scope>
    <source>
        <strain evidence="8">Navoj_Jal97</strain>
        <tissue evidence="8">Whole organism</tissue>
    </source>
</reference>
<dbReference type="STRING" id="7232.A0A484BJ15"/>
<comment type="caution">
    <text evidence="8">The sequence shown here is derived from an EMBL/GenBank/DDBJ whole genome shotgun (WGS) entry which is preliminary data.</text>
</comment>
<dbReference type="InterPro" id="IPR017927">
    <property type="entry name" value="FAD-bd_FR_type"/>
</dbReference>
<dbReference type="GO" id="GO:0009086">
    <property type="term" value="P:methionine biosynthetic process"/>
    <property type="evidence" value="ECO:0007669"/>
    <property type="project" value="TreeGrafter"/>
</dbReference>
<dbReference type="InterPro" id="IPR001709">
    <property type="entry name" value="Flavoprot_Pyr_Nucl_cyt_Rdtase"/>
</dbReference>
<dbReference type="Gene3D" id="1.20.990.10">
    <property type="entry name" value="NADPH-cytochrome p450 Reductase, Chain A, domain 3"/>
    <property type="match status" value="1"/>
</dbReference>
<comment type="cofactor">
    <cofactor evidence="1">
        <name>FAD</name>
        <dbReference type="ChEBI" id="CHEBI:57692"/>
    </cofactor>
</comment>
<dbReference type="OMA" id="WLYVGAK"/>
<evidence type="ECO:0000256" key="4">
    <source>
        <dbReference type="ARBA" id="ARBA00023002"/>
    </source>
</evidence>
<dbReference type="SUPFAM" id="SSF52343">
    <property type="entry name" value="Ferredoxin reductase-like, C-terminal NADP-linked domain"/>
    <property type="match status" value="1"/>
</dbReference>
<evidence type="ECO:0000256" key="1">
    <source>
        <dbReference type="ARBA" id="ARBA00001974"/>
    </source>
</evidence>
<evidence type="ECO:0000256" key="5">
    <source>
        <dbReference type="ARBA" id="ARBA00039088"/>
    </source>
</evidence>
<accession>A0A484BJ15</accession>